<dbReference type="Proteomes" id="UP000034588">
    <property type="component" value="Unassembled WGS sequence"/>
</dbReference>
<sequence>MSDSIQQGFNPADYCFQWTTDGWYEWDRKAAHKAALQARNARAKELRQRFAKVQCSTLPDQLITRGGIGSGRPEIDMGVSVYMVDARN</sequence>
<dbReference type="AlphaFoldDB" id="A0A0G1YEF5"/>
<comment type="caution">
    <text evidence="1">The sequence shown here is derived from an EMBL/GenBank/DDBJ whole genome shotgun (WGS) entry which is preliminary data.</text>
</comment>
<protein>
    <submittedName>
        <fullName evidence="1">Uncharacterized protein</fullName>
    </submittedName>
</protein>
<accession>A0A0G1YEF5</accession>
<evidence type="ECO:0000313" key="1">
    <source>
        <dbReference type="EMBL" id="KKW13352.1"/>
    </source>
</evidence>
<evidence type="ECO:0000313" key="2">
    <source>
        <dbReference type="Proteomes" id="UP000034588"/>
    </source>
</evidence>
<reference evidence="1 2" key="1">
    <citation type="journal article" date="2015" name="Nature">
        <title>rRNA introns, odd ribosomes, and small enigmatic genomes across a large radiation of phyla.</title>
        <authorList>
            <person name="Brown C.T."/>
            <person name="Hug L.A."/>
            <person name="Thomas B.C."/>
            <person name="Sharon I."/>
            <person name="Castelle C.J."/>
            <person name="Singh A."/>
            <person name="Wilkins M.J."/>
            <person name="Williams K.H."/>
            <person name="Banfield J.F."/>
        </authorList>
    </citation>
    <scope>NUCLEOTIDE SEQUENCE [LARGE SCALE GENOMIC DNA]</scope>
</reference>
<proteinExistence type="predicted"/>
<gene>
    <name evidence="1" type="ORF">UY48_C0002G0043</name>
</gene>
<dbReference type="EMBL" id="LCQD01000002">
    <property type="protein sequence ID" value="KKW13352.1"/>
    <property type="molecule type" value="Genomic_DNA"/>
</dbReference>
<name>A0A0G1YEF5_9BACT</name>
<organism evidence="1 2">
    <name type="scientific">Candidatus Gottesmanbacteria bacterium GW2011_GWB1_49_7</name>
    <dbReference type="NCBI Taxonomy" id="1618448"/>
    <lineage>
        <taxon>Bacteria</taxon>
        <taxon>Candidatus Gottesmaniibacteriota</taxon>
    </lineage>
</organism>